<comment type="caution">
    <text evidence="1">The sequence shown here is derived from an EMBL/GenBank/DDBJ whole genome shotgun (WGS) entry which is preliminary data.</text>
</comment>
<evidence type="ECO:0000313" key="2">
    <source>
        <dbReference type="Proteomes" id="UP001176961"/>
    </source>
</evidence>
<dbReference type="Proteomes" id="UP001176961">
    <property type="component" value="Unassembled WGS sequence"/>
</dbReference>
<dbReference type="AlphaFoldDB" id="A0AA36H3B1"/>
<keyword evidence="2" id="KW-1185">Reference proteome</keyword>
<protein>
    <submittedName>
        <fullName evidence="1">Uncharacterized protein</fullName>
    </submittedName>
</protein>
<proteinExistence type="predicted"/>
<reference evidence="1" key="1">
    <citation type="submission" date="2023-07" db="EMBL/GenBank/DDBJ databases">
        <authorList>
            <consortium name="CYATHOMIX"/>
        </authorList>
    </citation>
    <scope>NUCLEOTIDE SEQUENCE</scope>
    <source>
        <strain evidence="1">N/A</strain>
    </source>
</reference>
<name>A0AA36H3B1_CYLNA</name>
<gene>
    <name evidence="1" type="ORF">CYNAS_LOCUS15150</name>
</gene>
<evidence type="ECO:0000313" key="1">
    <source>
        <dbReference type="EMBL" id="CAJ0603167.1"/>
    </source>
</evidence>
<dbReference type="EMBL" id="CATQJL010000305">
    <property type="protein sequence ID" value="CAJ0603167.1"/>
    <property type="molecule type" value="Genomic_DNA"/>
</dbReference>
<accession>A0AA36H3B1</accession>
<organism evidence="1 2">
    <name type="scientific">Cylicocyclus nassatus</name>
    <name type="common">Nematode worm</name>
    <dbReference type="NCBI Taxonomy" id="53992"/>
    <lineage>
        <taxon>Eukaryota</taxon>
        <taxon>Metazoa</taxon>
        <taxon>Ecdysozoa</taxon>
        <taxon>Nematoda</taxon>
        <taxon>Chromadorea</taxon>
        <taxon>Rhabditida</taxon>
        <taxon>Rhabditina</taxon>
        <taxon>Rhabditomorpha</taxon>
        <taxon>Strongyloidea</taxon>
        <taxon>Strongylidae</taxon>
        <taxon>Cylicocyclus</taxon>
    </lineage>
</organism>
<sequence>MVYEYTGFIVEEFESLHRRLRTRLLHEQLHRHPTEVFGHTTAHTFFGTYRACGHEFEIGKTTATEIVYEVCRAIIAEFRDEALPTLMRETWAESAEFYEIFQRYLRGVGAINGKHFRCVRP</sequence>